<keyword evidence="2 5" id="KW-0812">Transmembrane</keyword>
<protein>
    <submittedName>
        <fullName evidence="6">Isoprenylcysteine carboxylmethyltransferase family protein</fullName>
    </submittedName>
</protein>
<dbReference type="Proteomes" id="UP000589896">
    <property type="component" value="Unassembled WGS sequence"/>
</dbReference>
<dbReference type="EMBL" id="JACCJZ010000013">
    <property type="protein sequence ID" value="NYZ62324.1"/>
    <property type="molecule type" value="Genomic_DNA"/>
</dbReference>
<dbReference type="PROSITE" id="PS50244">
    <property type="entry name" value="S5A_REDUCTASE"/>
    <property type="match status" value="1"/>
</dbReference>
<comment type="subcellular location">
    <subcellularLocation>
        <location evidence="1">Endomembrane system</location>
        <topology evidence="1">Multi-pass membrane protein</topology>
    </subcellularLocation>
</comment>
<dbReference type="GO" id="GO:0012505">
    <property type="term" value="C:endomembrane system"/>
    <property type="evidence" value="ECO:0007669"/>
    <property type="project" value="UniProtKB-SubCell"/>
</dbReference>
<dbReference type="GO" id="GO:0032259">
    <property type="term" value="P:methylation"/>
    <property type="evidence" value="ECO:0007669"/>
    <property type="project" value="UniProtKB-KW"/>
</dbReference>
<sequence length="164" mass="18028">MVSESASVAPRAPWLVRSTSPVHFVTAFAAGALMQHLLGLPLAPEAARQALYVIGTVLADAGLVLAVWSFALFARQRTTIIPAHTPAQLIQRGPFRFTRNPIYVAQVLAYVGLALMLDLPWTLALLAAPVLALQRAIIPFEEARLRARFGADYERYRATVPRWL</sequence>
<feature type="transmembrane region" description="Helical" evidence="5">
    <location>
        <begin position="50"/>
        <end position="74"/>
    </location>
</feature>
<evidence type="ECO:0000256" key="4">
    <source>
        <dbReference type="ARBA" id="ARBA00023136"/>
    </source>
</evidence>
<dbReference type="Gene3D" id="1.20.120.1630">
    <property type="match status" value="1"/>
</dbReference>
<keyword evidence="4 5" id="KW-0472">Membrane</keyword>
<keyword evidence="7" id="KW-1185">Reference proteome</keyword>
<keyword evidence="6" id="KW-0489">Methyltransferase</keyword>
<dbReference type="PANTHER" id="PTHR12714">
    <property type="entry name" value="PROTEIN-S ISOPRENYLCYSTEINE O-METHYLTRANSFERASE"/>
    <property type="match status" value="1"/>
</dbReference>
<proteinExistence type="predicted"/>
<keyword evidence="6" id="KW-0808">Transferase</keyword>
<organism evidence="6 7">
    <name type="scientific">Luteimonas deserti</name>
    <dbReference type="NCBI Taxonomy" id="2752306"/>
    <lineage>
        <taxon>Bacteria</taxon>
        <taxon>Pseudomonadati</taxon>
        <taxon>Pseudomonadota</taxon>
        <taxon>Gammaproteobacteria</taxon>
        <taxon>Lysobacterales</taxon>
        <taxon>Lysobacteraceae</taxon>
        <taxon>Luteimonas</taxon>
    </lineage>
</organism>
<keyword evidence="3 5" id="KW-1133">Transmembrane helix</keyword>
<dbReference type="GO" id="GO:0008168">
    <property type="term" value="F:methyltransferase activity"/>
    <property type="evidence" value="ECO:0007669"/>
    <property type="project" value="UniProtKB-KW"/>
</dbReference>
<feature type="transmembrane region" description="Helical" evidence="5">
    <location>
        <begin position="100"/>
        <end position="117"/>
    </location>
</feature>
<name>A0A7Z0QQH3_9GAMM</name>
<comment type="caution">
    <text evidence="6">The sequence shown here is derived from an EMBL/GenBank/DDBJ whole genome shotgun (WGS) entry which is preliminary data.</text>
</comment>
<evidence type="ECO:0000313" key="6">
    <source>
        <dbReference type="EMBL" id="NYZ62324.1"/>
    </source>
</evidence>
<reference evidence="6 7" key="1">
    <citation type="submission" date="2020-07" db="EMBL/GenBank/DDBJ databases">
        <title>isolation of Luteimonas sp. SJ-16.</title>
        <authorList>
            <person name="Huang X.-X."/>
            <person name="Xu L."/>
            <person name="Sun J.-Q."/>
        </authorList>
    </citation>
    <scope>NUCLEOTIDE SEQUENCE [LARGE SCALE GENOMIC DNA]</scope>
    <source>
        <strain evidence="6 7">SJ-16</strain>
    </source>
</reference>
<evidence type="ECO:0000256" key="2">
    <source>
        <dbReference type="ARBA" id="ARBA00022692"/>
    </source>
</evidence>
<feature type="transmembrane region" description="Helical" evidence="5">
    <location>
        <begin position="21"/>
        <end position="38"/>
    </location>
</feature>
<gene>
    <name evidence="6" type="ORF">H0E82_06050</name>
</gene>
<dbReference type="Pfam" id="PF04191">
    <property type="entry name" value="PEMT"/>
    <property type="match status" value="1"/>
</dbReference>
<evidence type="ECO:0000256" key="1">
    <source>
        <dbReference type="ARBA" id="ARBA00004127"/>
    </source>
</evidence>
<dbReference type="AlphaFoldDB" id="A0A7Z0QQH3"/>
<dbReference type="PANTHER" id="PTHR12714:SF24">
    <property type="entry name" value="SLR1182 PROTEIN"/>
    <property type="match status" value="1"/>
</dbReference>
<accession>A0A7Z0QQH3</accession>
<dbReference type="InterPro" id="IPR007318">
    <property type="entry name" value="Phopholipid_MeTrfase"/>
</dbReference>
<evidence type="ECO:0000256" key="5">
    <source>
        <dbReference type="SAM" id="Phobius"/>
    </source>
</evidence>
<evidence type="ECO:0000313" key="7">
    <source>
        <dbReference type="Proteomes" id="UP000589896"/>
    </source>
</evidence>
<evidence type="ECO:0000256" key="3">
    <source>
        <dbReference type="ARBA" id="ARBA00022989"/>
    </source>
</evidence>
<dbReference type="RefSeq" id="WP_180544547.1">
    <property type="nucleotide sequence ID" value="NZ_JACCJZ010000013.1"/>
</dbReference>